<dbReference type="NCBIfam" id="TIGR00778">
    <property type="entry name" value="ahpD_dom"/>
    <property type="match status" value="1"/>
</dbReference>
<accession>A0ABP8EJ64</accession>
<reference evidence="3" key="1">
    <citation type="journal article" date="2019" name="Int. J. Syst. Evol. Microbiol.">
        <title>The Global Catalogue of Microorganisms (GCM) 10K type strain sequencing project: providing services to taxonomists for standard genome sequencing and annotation.</title>
        <authorList>
            <consortium name="The Broad Institute Genomics Platform"/>
            <consortium name="The Broad Institute Genome Sequencing Center for Infectious Disease"/>
            <person name="Wu L."/>
            <person name="Ma J."/>
        </authorList>
    </citation>
    <scope>NUCLEOTIDE SEQUENCE [LARGE SCALE GENOMIC DNA]</scope>
    <source>
        <strain evidence="3">JCM 17458</strain>
    </source>
</reference>
<dbReference type="RefSeq" id="WP_236864068.1">
    <property type="nucleotide sequence ID" value="NZ_BAABAZ010000005.1"/>
</dbReference>
<proteinExistence type="predicted"/>
<gene>
    <name evidence="2" type="ORF">GCM10022261_15190</name>
</gene>
<sequence>MANTGERLNYLSVDPAAGRAVMGMETYVHNSGLDTGLYELVKIRASQLNGCAFCLDMHSRDARSNGEDQRRLDILAGWREARSFFTDSEQAALELTEAVTLIGDDGVPDTVWNEAASHFTDDDLVALLMAIATINVWNRLAVATHQALPDASQI</sequence>
<dbReference type="Pfam" id="PF02627">
    <property type="entry name" value="CMD"/>
    <property type="match status" value="1"/>
</dbReference>
<dbReference type="EMBL" id="BAABAZ010000005">
    <property type="protein sequence ID" value="GAA4283988.1"/>
    <property type="molecule type" value="Genomic_DNA"/>
</dbReference>
<dbReference type="Proteomes" id="UP001501586">
    <property type="component" value="Unassembled WGS sequence"/>
</dbReference>
<dbReference type="InterPro" id="IPR004675">
    <property type="entry name" value="AhpD_core"/>
</dbReference>
<dbReference type="PANTHER" id="PTHR34846">
    <property type="entry name" value="4-CARBOXYMUCONOLACTONE DECARBOXYLASE FAMILY PROTEIN (AFU_ORTHOLOGUE AFUA_6G11590)"/>
    <property type="match status" value="1"/>
</dbReference>
<dbReference type="SUPFAM" id="SSF69118">
    <property type="entry name" value="AhpD-like"/>
    <property type="match status" value="1"/>
</dbReference>
<dbReference type="PANTHER" id="PTHR34846:SF10">
    <property type="entry name" value="CYTOPLASMIC PROTEIN"/>
    <property type="match status" value="1"/>
</dbReference>
<keyword evidence="3" id="KW-1185">Reference proteome</keyword>
<organism evidence="2 3">
    <name type="scientific">Brevibacterium daeguense</name>
    <dbReference type="NCBI Taxonomy" id="909936"/>
    <lineage>
        <taxon>Bacteria</taxon>
        <taxon>Bacillati</taxon>
        <taxon>Actinomycetota</taxon>
        <taxon>Actinomycetes</taxon>
        <taxon>Micrococcales</taxon>
        <taxon>Brevibacteriaceae</taxon>
        <taxon>Brevibacterium</taxon>
    </lineage>
</organism>
<evidence type="ECO:0000259" key="1">
    <source>
        <dbReference type="Pfam" id="PF02627"/>
    </source>
</evidence>
<evidence type="ECO:0000313" key="2">
    <source>
        <dbReference type="EMBL" id="GAA4283988.1"/>
    </source>
</evidence>
<dbReference type="InterPro" id="IPR003779">
    <property type="entry name" value="CMD-like"/>
</dbReference>
<comment type="caution">
    <text evidence="2">The sequence shown here is derived from an EMBL/GenBank/DDBJ whole genome shotgun (WGS) entry which is preliminary data.</text>
</comment>
<evidence type="ECO:0000313" key="3">
    <source>
        <dbReference type="Proteomes" id="UP001501586"/>
    </source>
</evidence>
<dbReference type="Gene3D" id="1.20.1290.10">
    <property type="entry name" value="AhpD-like"/>
    <property type="match status" value="1"/>
</dbReference>
<name>A0ABP8EJ64_9MICO</name>
<dbReference type="InterPro" id="IPR029032">
    <property type="entry name" value="AhpD-like"/>
</dbReference>
<feature type="domain" description="Carboxymuconolactone decarboxylase-like" evidence="1">
    <location>
        <begin position="15"/>
        <end position="97"/>
    </location>
</feature>
<protein>
    <submittedName>
        <fullName evidence="2">Carboxymuconolactone decarboxylase family protein</fullName>
    </submittedName>
</protein>